<name>A0ABT6L9X8_9MYCO</name>
<accession>A0ABT6L9X8</accession>
<organism evidence="2 3">
    <name type="scientific">Mycolicibacterium frederiksbergense</name>
    <dbReference type="NCBI Taxonomy" id="117567"/>
    <lineage>
        <taxon>Bacteria</taxon>
        <taxon>Bacillati</taxon>
        <taxon>Actinomycetota</taxon>
        <taxon>Actinomycetes</taxon>
        <taxon>Mycobacteriales</taxon>
        <taxon>Mycobacteriaceae</taxon>
        <taxon>Mycolicibacterium</taxon>
    </lineage>
</organism>
<evidence type="ECO:0000259" key="1">
    <source>
        <dbReference type="Pfam" id="PF23918"/>
    </source>
</evidence>
<protein>
    <recommendedName>
        <fullName evidence="1">DUF7257 domain-containing protein</fullName>
    </recommendedName>
</protein>
<gene>
    <name evidence="2" type="ORF">M2272_005848</name>
</gene>
<reference evidence="2 3" key="1">
    <citation type="submission" date="2023-04" db="EMBL/GenBank/DDBJ databases">
        <title>Forest soil microbial communities from Buena Vista Peninsula, Colon Province, Panama.</title>
        <authorList>
            <person name="Bouskill N."/>
        </authorList>
    </citation>
    <scope>NUCLEOTIDE SEQUENCE [LARGE SCALE GENOMIC DNA]</scope>
    <source>
        <strain evidence="2 3">AC80</strain>
    </source>
</reference>
<sequence length="574" mass="63022">MISYPAGPIVPHGAYHHLKGRIPTVTLWAYDDSVKFSMMGGQSIPDRTMPESVSIKKDGIKGLIAPWDIIDQKGATEDGVTFVDALQGPTEVEIKVICRGRDPQHLRKVVRHLLASIDKKLTSELSFIGQNGGRWWSDIRWFKGPPEAYKIGEAVSQEITLVLRADNGFWRTFNDTDSFQFVYDAMTDKFNVDHTATQNLGAVPQYYMGTGGGYCTSKGGQMIWVDDPAHPFSTHSREVVNGPWPGFDTTSNNQVISQVHGGFQEASLPESARNTLWGRKNRKPDGSWGGDGVRLYYGIGWIRLSYFINFVEVAVLRERPLLFPPALGEKFTLICGYDGNERMFKVQRNGADVPGMTVVESGAGSKLGPDHRGVGNGMFAAAALITQATPSPILKLSAGDNATVSQSGFLRRKNIGDQPMSDKYTVFGPGTFKFAVSPGSSEMIEFGPLLPNQVVRIDTSRQTPKIKDLTSVPPTPQDLDGWQQAWKDFIDWATANNVPILSQQIESVFGIVPPQGNLYSLLKGRWNKDSVIPAKSPGVPDSQVQPYFVKVSIEGGNADSKVIASGTPLRRYPL</sequence>
<feature type="domain" description="DUF7257" evidence="1">
    <location>
        <begin position="162"/>
        <end position="404"/>
    </location>
</feature>
<evidence type="ECO:0000313" key="3">
    <source>
        <dbReference type="Proteomes" id="UP001160130"/>
    </source>
</evidence>
<proteinExistence type="predicted"/>
<dbReference type="RefSeq" id="WP_280835733.1">
    <property type="nucleotide sequence ID" value="NZ_JARXVE010000016.1"/>
</dbReference>
<dbReference type="EMBL" id="JARXVE010000016">
    <property type="protein sequence ID" value="MDH6199180.1"/>
    <property type="molecule type" value="Genomic_DNA"/>
</dbReference>
<comment type="caution">
    <text evidence="2">The sequence shown here is derived from an EMBL/GenBank/DDBJ whole genome shotgun (WGS) entry which is preliminary data.</text>
</comment>
<keyword evidence="3" id="KW-1185">Reference proteome</keyword>
<dbReference type="Proteomes" id="UP001160130">
    <property type="component" value="Unassembled WGS sequence"/>
</dbReference>
<dbReference type="InterPro" id="IPR055681">
    <property type="entry name" value="DUF7257"/>
</dbReference>
<dbReference type="Pfam" id="PF23918">
    <property type="entry name" value="DUF7257"/>
    <property type="match status" value="1"/>
</dbReference>
<evidence type="ECO:0000313" key="2">
    <source>
        <dbReference type="EMBL" id="MDH6199180.1"/>
    </source>
</evidence>